<dbReference type="EMBL" id="BGZK01001655">
    <property type="protein sequence ID" value="GBP84020.1"/>
    <property type="molecule type" value="Genomic_DNA"/>
</dbReference>
<organism evidence="2 3">
    <name type="scientific">Eumeta variegata</name>
    <name type="common">Bagworm moth</name>
    <name type="synonym">Eumeta japonica</name>
    <dbReference type="NCBI Taxonomy" id="151549"/>
    <lineage>
        <taxon>Eukaryota</taxon>
        <taxon>Metazoa</taxon>
        <taxon>Ecdysozoa</taxon>
        <taxon>Arthropoda</taxon>
        <taxon>Hexapoda</taxon>
        <taxon>Insecta</taxon>
        <taxon>Pterygota</taxon>
        <taxon>Neoptera</taxon>
        <taxon>Endopterygota</taxon>
        <taxon>Lepidoptera</taxon>
        <taxon>Glossata</taxon>
        <taxon>Ditrysia</taxon>
        <taxon>Tineoidea</taxon>
        <taxon>Psychidae</taxon>
        <taxon>Oiketicinae</taxon>
        <taxon>Eumeta</taxon>
    </lineage>
</organism>
<proteinExistence type="predicted"/>
<evidence type="ECO:0000313" key="2">
    <source>
        <dbReference type="EMBL" id="GBP84020.1"/>
    </source>
</evidence>
<dbReference type="Proteomes" id="UP000299102">
    <property type="component" value="Unassembled WGS sequence"/>
</dbReference>
<accession>A0A4C1Z8K2</accession>
<evidence type="ECO:0000256" key="1">
    <source>
        <dbReference type="SAM" id="MobiDB-lite"/>
    </source>
</evidence>
<dbReference type="AlphaFoldDB" id="A0A4C1Z8K2"/>
<comment type="caution">
    <text evidence="2">The sequence shown here is derived from an EMBL/GenBank/DDBJ whole genome shotgun (WGS) entry which is preliminary data.</text>
</comment>
<keyword evidence="3" id="KW-1185">Reference proteome</keyword>
<protein>
    <submittedName>
        <fullName evidence="2">Uncharacterized protein</fullName>
    </submittedName>
</protein>
<evidence type="ECO:0000313" key="3">
    <source>
        <dbReference type="Proteomes" id="UP000299102"/>
    </source>
</evidence>
<gene>
    <name evidence="2" type="ORF">EVAR_56868_1</name>
</gene>
<name>A0A4C1Z8K2_EUMVA</name>
<reference evidence="2 3" key="1">
    <citation type="journal article" date="2019" name="Commun. Biol.">
        <title>The bagworm genome reveals a unique fibroin gene that provides high tensile strength.</title>
        <authorList>
            <person name="Kono N."/>
            <person name="Nakamura H."/>
            <person name="Ohtoshi R."/>
            <person name="Tomita M."/>
            <person name="Numata K."/>
            <person name="Arakawa K."/>
        </authorList>
    </citation>
    <scope>NUCLEOTIDE SEQUENCE [LARGE SCALE GENOMIC DNA]</scope>
</reference>
<sequence>MTPGLGVCLTIVIESEPVLTEPLICDPRLEGWIRPRFQLVYTNCTFASSTSDDTSHGMSATSSLSLFAPHNQCPWSSSKNQNTNVAKSAFDSLPADVPEVLLVLRPCWLVCYGLSVLTDDVADRNVRGRRRSVPFEARSEQPCSTRVLRSLRLWLEFEPGTHPMRRRPGPLGHGSTKTAALREYQQK</sequence>
<feature type="region of interest" description="Disordered" evidence="1">
    <location>
        <begin position="163"/>
        <end position="187"/>
    </location>
</feature>